<dbReference type="SMART" id="SM00421">
    <property type="entry name" value="HTH_LUXR"/>
    <property type="match status" value="1"/>
</dbReference>
<dbReference type="InterPro" id="IPR036388">
    <property type="entry name" value="WH-like_DNA-bd_sf"/>
</dbReference>
<dbReference type="EMBL" id="CABPRZ010000013">
    <property type="protein sequence ID" value="VVE23471.1"/>
    <property type="molecule type" value="Genomic_DNA"/>
</dbReference>
<feature type="domain" description="HTH luxR-type" evidence="1">
    <location>
        <begin position="300"/>
        <end position="357"/>
    </location>
</feature>
<sequence length="366" mass="40476">MRLIDALFACTLENPPWVSFLEAMEQYIPCHHATLVLRKPRSGDPGVLVTLEGHADAIVALQERVFEASPFLELPEGEVCILSRMMSEAELADRHPGYYEYLHTYGQVTDLIGLDLAEPVTGMIFRLRGARREGEPRFGEREQKILEALAPRLRTAFAIYARFAHQQYQLSVLDDAAEQLAVGCLVLSQDGRVLLKNAVADRWLAQQDGFRLWNGVVRCLDPQSERLLRTTLAAAAASEGPGDAARSFRIRRGGERHWSVLVRPYGVRAALGEKTASAVLLLVRDADQKPEVSAGVLVELFGLTRAEAVLAARLTNGESLTEAAQSLDISRYTARAQLSAVFAKTDTHRQPQLVSHILNTVNSVWA</sequence>
<dbReference type="GO" id="GO:0006355">
    <property type="term" value="P:regulation of DNA-templated transcription"/>
    <property type="evidence" value="ECO:0007669"/>
    <property type="project" value="InterPro"/>
</dbReference>
<accession>A0A5E4WG65</accession>
<dbReference type="SUPFAM" id="SSF46894">
    <property type="entry name" value="C-terminal effector domain of the bipartite response regulators"/>
    <property type="match status" value="1"/>
</dbReference>
<reference evidence="2 3" key="1">
    <citation type="submission" date="2019-08" db="EMBL/GenBank/DDBJ databases">
        <authorList>
            <person name="Peeters C."/>
        </authorList>
    </citation>
    <scope>NUCLEOTIDE SEQUENCE [LARGE SCALE GENOMIC DNA]</scope>
    <source>
        <strain evidence="2 3">LMG 30175</strain>
    </source>
</reference>
<gene>
    <name evidence="2" type="ORF">PTE30175_03178</name>
</gene>
<proteinExistence type="predicted"/>
<dbReference type="GO" id="GO:0003677">
    <property type="term" value="F:DNA binding"/>
    <property type="evidence" value="ECO:0007669"/>
    <property type="project" value="InterPro"/>
</dbReference>
<dbReference type="Gene3D" id="1.10.10.10">
    <property type="entry name" value="Winged helix-like DNA-binding domain superfamily/Winged helix DNA-binding domain"/>
    <property type="match status" value="1"/>
</dbReference>
<dbReference type="Proteomes" id="UP000414233">
    <property type="component" value="Unassembled WGS sequence"/>
</dbReference>
<organism evidence="2 3">
    <name type="scientific">Pandoraea terrae</name>
    <dbReference type="NCBI Taxonomy" id="1537710"/>
    <lineage>
        <taxon>Bacteria</taxon>
        <taxon>Pseudomonadati</taxon>
        <taxon>Pseudomonadota</taxon>
        <taxon>Betaproteobacteria</taxon>
        <taxon>Burkholderiales</taxon>
        <taxon>Burkholderiaceae</taxon>
        <taxon>Pandoraea</taxon>
    </lineage>
</organism>
<dbReference type="InterPro" id="IPR016032">
    <property type="entry name" value="Sig_transdc_resp-reg_C-effctor"/>
</dbReference>
<dbReference type="AlphaFoldDB" id="A0A5E4WG65"/>
<keyword evidence="3" id="KW-1185">Reference proteome</keyword>
<name>A0A5E4WG65_9BURK</name>
<protein>
    <submittedName>
        <fullName evidence="2">Helix-turn-helix transcriptional regulator</fullName>
    </submittedName>
</protein>
<evidence type="ECO:0000313" key="3">
    <source>
        <dbReference type="Proteomes" id="UP000414233"/>
    </source>
</evidence>
<evidence type="ECO:0000259" key="1">
    <source>
        <dbReference type="SMART" id="SM00421"/>
    </source>
</evidence>
<evidence type="ECO:0000313" key="2">
    <source>
        <dbReference type="EMBL" id="VVE23471.1"/>
    </source>
</evidence>
<dbReference type="InterPro" id="IPR000792">
    <property type="entry name" value="Tscrpt_reg_LuxR_C"/>
</dbReference>